<feature type="region of interest" description="Disordered" evidence="1">
    <location>
        <begin position="70"/>
        <end position="90"/>
    </location>
</feature>
<reference evidence="2" key="1">
    <citation type="submission" date="2020-07" db="EMBL/GenBank/DDBJ databases">
        <authorList>
            <person name="Lin J."/>
        </authorList>
    </citation>
    <scope>NUCLEOTIDE SEQUENCE</scope>
</reference>
<evidence type="ECO:0000256" key="1">
    <source>
        <dbReference type="SAM" id="MobiDB-lite"/>
    </source>
</evidence>
<organism evidence="2">
    <name type="scientific">Ananas comosus var. bracteatus</name>
    <name type="common">red pineapple</name>
    <dbReference type="NCBI Taxonomy" id="296719"/>
    <lineage>
        <taxon>Eukaryota</taxon>
        <taxon>Viridiplantae</taxon>
        <taxon>Streptophyta</taxon>
        <taxon>Embryophyta</taxon>
        <taxon>Tracheophyta</taxon>
        <taxon>Spermatophyta</taxon>
        <taxon>Magnoliopsida</taxon>
        <taxon>Liliopsida</taxon>
        <taxon>Poales</taxon>
        <taxon>Bromeliaceae</taxon>
        <taxon>Bromelioideae</taxon>
        <taxon>Ananas</taxon>
    </lineage>
</organism>
<name>A0A6V7QST1_ANACO</name>
<feature type="region of interest" description="Disordered" evidence="1">
    <location>
        <begin position="1"/>
        <end position="45"/>
    </location>
</feature>
<feature type="compositionally biased region" description="Basic residues" evidence="1">
    <location>
        <begin position="1"/>
        <end position="10"/>
    </location>
</feature>
<accession>A0A6V7QST1</accession>
<proteinExistence type="predicted"/>
<dbReference type="EMBL" id="CAJEUB010000013">
    <property type="protein sequence ID" value="CAD1846300.1"/>
    <property type="molecule type" value="Genomic_DNA"/>
</dbReference>
<dbReference type="AlphaFoldDB" id="A0A6V7QST1"/>
<protein>
    <submittedName>
        <fullName evidence="2">Uncharacterized protein</fullName>
    </submittedName>
</protein>
<gene>
    <name evidence="2" type="ORF">CB5_LOCUS29511</name>
</gene>
<evidence type="ECO:0000313" key="2">
    <source>
        <dbReference type="EMBL" id="CAD1846300.1"/>
    </source>
</evidence>
<sequence>MSCPKKVKRSQHTELKSQNADKESPQKTQKKEEEEHTTRQSLFQRLRKRRLEEQSILLLAEKGAETKIRDLTRKPAPFGPIISVGRPENIGSGQAFKTARDTVESLILGSSLVKSNEALTLGSWKRKGPEKIGSRIREKAADFVERTLHLGDNSSHLPLIPSRPKKLMRSYR</sequence>
<feature type="compositionally biased region" description="Basic and acidic residues" evidence="1">
    <location>
        <begin position="11"/>
        <end position="38"/>
    </location>
</feature>